<evidence type="ECO:0000313" key="3">
    <source>
        <dbReference type="EMBL" id="STD08519.1"/>
    </source>
</evidence>
<protein>
    <submittedName>
        <fullName evidence="3">Uncharacterized protein</fullName>
    </submittedName>
</protein>
<keyword evidence="5" id="KW-1185">Reference proteome</keyword>
<sequence>MKKISVLASFFLVTALFGQKVSDYKYISVPEKFKDFDKEPYGLEALLVKGLTNKKYTVVNGLVDWPSEAKDNPCSVLYANVLDNSSFLKNKVLIEVKDCNEKVLFSSKGSSSIKEYKEGFQDALKQAVVAVPVSYPVETVQTVKKESVSNQSVNKTDEPSSSSVSESKSGKYTNGKLNLQKIQVDPNQFILADSGSSVPFAVFKTSSKKEVFRVKLADGTYTIGYFENGNIVIDIPQSNGEFAKEVFSSK</sequence>
<accession>A0A376EHG1</accession>
<evidence type="ECO:0000256" key="1">
    <source>
        <dbReference type="SAM" id="MobiDB-lite"/>
    </source>
</evidence>
<evidence type="ECO:0000313" key="5">
    <source>
        <dbReference type="Proteomes" id="UP000273270"/>
    </source>
</evidence>
<dbReference type="KEGG" id="ccau:EG346_02775"/>
<reference evidence="3 4" key="1">
    <citation type="submission" date="2018-06" db="EMBL/GenBank/DDBJ databases">
        <authorList>
            <consortium name="Pathogen Informatics"/>
            <person name="Doyle S."/>
        </authorList>
    </citation>
    <scope>NUCLEOTIDE SEQUENCE [LARGE SCALE GENOMIC DNA]</scope>
    <source>
        <strain evidence="3 4">NCTC13533</strain>
    </source>
</reference>
<feature type="region of interest" description="Disordered" evidence="1">
    <location>
        <begin position="146"/>
        <end position="172"/>
    </location>
</feature>
<proteinExistence type="predicted"/>
<dbReference type="STRING" id="297244.SAMN05421639_1066"/>
<reference evidence="5" key="3">
    <citation type="submission" date="2018-11" db="EMBL/GenBank/DDBJ databases">
        <title>Proposal to divide the Flavobacteriaceae and reorganize its genera based on Amino Acid Identity values calculated from whole genome sequences.</title>
        <authorList>
            <person name="Nicholson A.C."/>
            <person name="Gulvik C.A."/>
            <person name="Whitney A.M."/>
            <person name="Humrighouse B.W."/>
            <person name="Bell M."/>
            <person name="Holmes B."/>
            <person name="Steigerwalt A.G."/>
            <person name="Villarma A."/>
            <person name="Sheth M."/>
            <person name="Batra D."/>
            <person name="Pryor J."/>
            <person name="Bernardet J.-F."/>
            <person name="Hugo C."/>
            <person name="Kampfer P."/>
            <person name="Newman J."/>
            <person name="McQuiston J.R."/>
        </authorList>
    </citation>
    <scope>NUCLEOTIDE SEQUENCE [LARGE SCALE GENOMIC DNA]</scope>
    <source>
        <strain evidence="5">G0188</strain>
    </source>
</reference>
<dbReference type="Proteomes" id="UP000273270">
    <property type="component" value="Chromosome"/>
</dbReference>
<evidence type="ECO:0000313" key="4">
    <source>
        <dbReference type="Proteomes" id="UP000255224"/>
    </source>
</evidence>
<dbReference type="EMBL" id="CP033920">
    <property type="protein sequence ID" value="AZA47183.1"/>
    <property type="molecule type" value="Genomic_DNA"/>
</dbReference>
<evidence type="ECO:0000313" key="2">
    <source>
        <dbReference type="EMBL" id="AZA47183.1"/>
    </source>
</evidence>
<accession>A0A3G6M1N2</accession>
<name>A0A376EHG1_CHRCU</name>
<dbReference type="RefSeq" id="WP_123876932.1">
    <property type="nucleotide sequence ID" value="NZ_CP033920.1"/>
</dbReference>
<reference evidence="2" key="2">
    <citation type="submission" date="2018-11" db="EMBL/GenBank/DDBJ databases">
        <title>Proposal to divide the Flavobacteriaceae and reorganize its genera based on Amino Acid Identity values calculated from whole genome sequences.</title>
        <authorList>
            <person name="Nicholson A.C."/>
            <person name="Gulvik C.A."/>
            <person name="Whitney A.M."/>
            <person name="Humrighouse B.W."/>
            <person name="Bell M."/>
            <person name="Holmes B."/>
            <person name="Steigerwalt A."/>
            <person name="Villarma A."/>
            <person name="Sheth M."/>
            <person name="Batra D."/>
            <person name="Pryor J."/>
            <person name="Bernardet J.-F."/>
            <person name="Hugo C."/>
            <person name="Kampfer P."/>
            <person name="Newman J."/>
            <person name="Mcquiston J.R."/>
        </authorList>
    </citation>
    <scope>NUCLEOTIDE SEQUENCE [LARGE SCALE GENOMIC DNA]</scope>
    <source>
        <strain evidence="2">G0188</strain>
    </source>
</reference>
<gene>
    <name evidence="2" type="ORF">EG346_02775</name>
    <name evidence="3" type="ORF">NCTC13533_04416</name>
</gene>
<organism evidence="3 4">
    <name type="scientific">Chryseobacterium carnipullorum</name>
    <dbReference type="NCBI Taxonomy" id="1124835"/>
    <lineage>
        <taxon>Bacteria</taxon>
        <taxon>Pseudomonadati</taxon>
        <taxon>Bacteroidota</taxon>
        <taxon>Flavobacteriia</taxon>
        <taxon>Flavobacteriales</taxon>
        <taxon>Weeksellaceae</taxon>
        <taxon>Chryseobacterium group</taxon>
        <taxon>Chryseobacterium</taxon>
    </lineage>
</organism>
<dbReference type="OrthoDB" id="1274006at2"/>
<dbReference type="EMBL" id="UFVQ01000003">
    <property type="protein sequence ID" value="STD08519.1"/>
    <property type="molecule type" value="Genomic_DNA"/>
</dbReference>
<dbReference type="AlphaFoldDB" id="A0A376EHG1"/>
<dbReference type="Proteomes" id="UP000255224">
    <property type="component" value="Unassembled WGS sequence"/>
</dbReference>